<gene>
    <name evidence="1" type="ORF">POTOM_034499</name>
</gene>
<protein>
    <submittedName>
        <fullName evidence="1">Uncharacterized protein</fullName>
    </submittedName>
</protein>
<reference evidence="1" key="1">
    <citation type="journal article" date="2020" name="bioRxiv">
        <title>Hybrid origin of Populus tomentosa Carr. identified through genome sequencing and phylogenomic analysis.</title>
        <authorList>
            <person name="An X."/>
            <person name="Gao K."/>
            <person name="Chen Z."/>
            <person name="Li J."/>
            <person name="Yang X."/>
            <person name="Yang X."/>
            <person name="Zhou J."/>
            <person name="Guo T."/>
            <person name="Zhao T."/>
            <person name="Huang S."/>
            <person name="Miao D."/>
            <person name="Khan W.U."/>
            <person name="Rao P."/>
            <person name="Ye M."/>
            <person name="Lei B."/>
            <person name="Liao W."/>
            <person name="Wang J."/>
            <person name="Ji L."/>
            <person name="Li Y."/>
            <person name="Guo B."/>
            <person name="Mustafa N.S."/>
            <person name="Li S."/>
            <person name="Yun Q."/>
            <person name="Keller S.R."/>
            <person name="Mao J."/>
            <person name="Zhang R."/>
            <person name="Strauss S.H."/>
        </authorList>
    </citation>
    <scope>NUCLEOTIDE SEQUENCE</scope>
    <source>
        <strain evidence="1">GM15</strain>
        <tissue evidence="1">Leaf</tissue>
    </source>
</reference>
<dbReference type="EMBL" id="JAAWWB010000018">
    <property type="protein sequence ID" value="KAG6761289.1"/>
    <property type="molecule type" value="Genomic_DNA"/>
</dbReference>
<keyword evidence="2" id="KW-1185">Reference proteome</keyword>
<evidence type="ECO:0000313" key="1">
    <source>
        <dbReference type="EMBL" id="KAG6761289.1"/>
    </source>
</evidence>
<dbReference type="OrthoDB" id="1937563at2759"/>
<dbReference type="Proteomes" id="UP000886885">
    <property type="component" value="Chromosome 9D"/>
</dbReference>
<comment type="caution">
    <text evidence="1">The sequence shown here is derived from an EMBL/GenBank/DDBJ whole genome shotgun (WGS) entry which is preliminary data.</text>
</comment>
<dbReference type="AlphaFoldDB" id="A0A8X8CP87"/>
<proteinExistence type="predicted"/>
<accession>A0A8X8CP87</accession>
<organism evidence="1 2">
    <name type="scientific">Populus tomentosa</name>
    <name type="common">Chinese white poplar</name>
    <dbReference type="NCBI Taxonomy" id="118781"/>
    <lineage>
        <taxon>Eukaryota</taxon>
        <taxon>Viridiplantae</taxon>
        <taxon>Streptophyta</taxon>
        <taxon>Embryophyta</taxon>
        <taxon>Tracheophyta</taxon>
        <taxon>Spermatophyta</taxon>
        <taxon>Magnoliopsida</taxon>
        <taxon>eudicotyledons</taxon>
        <taxon>Gunneridae</taxon>
        <taxon>Pentapetalae</taxon>
        <taxon>rosids</taxon>
        <taxon>fabids</taxon>
        <taxon>Malpighiales</taxon>
        <taxon>Salicaceae</taxon>
        <taxon>Saliceae</taxon>
        <taxon>Populus</taxon>
    </lineage>
</organism>
<name>A0A8X8CP87_POPTO</name>
<sequence>MLITTKRKEPHQKGIWSSGMILALGARGPEFHSRNAPNLSFYQFDRFQMTTSEKNSLQIYQKLHAKKLRKSASAIGLLVKCNWGKEKESTLEDFYTVFCIPSTRGMEIRTAKRPDNGKCLIHWSGYNSL</sequence>
<evidence type="ECO:0000313" key="2">
    <source>
        <dbReference type="Proteomes" id="UP000886885"/>
    </source>
</evidence>